<evidence type="ECO:0000256" key="7">
    <source>
        <dbReference type="ARBA" id="ARBA00022824"/>
    </source>
</evidence>
<dbReference type="PRINTS" id="PR00464">
    <property type="entry name" value="EP450II"/>
</dbReference>
<keyword evidence="10" id="KW-0408">Iron</keyword>
<evidence type="ECO:0000256" key="2">
    <source>
        <dbReference type="ARBA" id="ARBA00004174"/>
    </source>
</evidence>
<comment type="cofactor">
    <cofactor evidence="1">
        <name>heme</name>
        <dbReference type="ChEBI" id="CHEBI:30413"/>
    </cofactor>
</comment>
<organism evidence="13 14">
    <name type="scientific">Henosepilachna vigintioctopunctata</name>
    <dbReference type="NCBI Taxonomy" id="420089"/>
    <lineage>
        <taxon>Eukaryota</taxon>
        <taxon>Metazoa</taxon>
        <taxon>Ecdysozoa</taxon>
        <taxon>Arthropoda</taxon>
        <taxon>Hexapoda</taxon>
        <taxon>Insecta</taxon>
        <taxon>Pterygota</taxon>
        <taxon>Neoptera</taxon>
        <taxon>Endopterygota</taxon>
        <taxon>Coleoptera</taxon>
        <taxon>Polyphaga</taxon>
        <taxon>Cucujiformia</taxon>
        <taxon>Coccinelloidea</taxon>
        <taxon>Coccinellidae</taxon>
        <taxon>Epilachninae</taxon>
        <taxon>Epilachnini</taxon>
        <taxon>Henosepilachna</taxon>
    </lineage>
</organism>
<dbReference type="Proteomes" id="UP001431783">
    <property type="component" value="Unassembled WGS sequence"/>
</dbReference>
<keyword evidence="8" id="KW-0492">Microsome</keyword>
<reference evidence="13 14" key="1">
    <citation type="submission" date="2023-03" db="EMBL/GenBank/DDBJ databases">
        <title>Genome insight into feeding habits of ladybird beetles.</title>
        <authorList>
            <person name="Li H.-S."/>
            <person name="Huang Y.-H."/>
            <person name="Pang H."/>
        </authorList>
    </citation>
    <scope>NUCLEOTIDE SEQUENCE [LARGE SCALE GENOMIC DNA]</scope>
    <source>
        <strain evidence="13">SYSU_2023b</strain>
        <tissue evidence="13">Whole body</tissue>
    </source>
</reference>
<keyword evidence="9" id="KW-0560">Oxidoreductase</keyword>
<dbReference type="InterPro" id="IPR001128">
    <property type="entry name" value="Cyt_P450"/>
</dbReference>
<gene>
    <name evidence="13" type="ORF">WA026_000038</name>
</gene>
<keyword evidence="11" id="KW-0503">Monooxygenase</keyword>
<dbReference type="GO" id="GO:0005506">
    <property type="term" value="F:iron ion binding"/>
    <property type="evidence" value="ECO:0007669"/>
    <property type="project" value="InterPro"/>
</dbReference>
<evidence type="ECO:0000313" key="13">
    <source>
        <dbReference type="EMBL" id="KAK9887719.1"/>
    </source>
</evidence>
<comment type="subcellular location">
    <subcellularLocation>
        <location evidence="3">Endoplasmic reticulum membrane</location>
        <topology evidence="3">Peripheral membrane protein</topology>
    </subcellularLocation>
    <subcellularLocation>
        <location evidence="2">Microsome membrane</location>
        <topology evidence="2">Peripheral membrane protein</topology>
    </subcellularLocation>
</comment>
<protein>
    <recommendedName>
        <fullName evidence="15">Cytochrome P450</fullName>
    </recommendedName>
</protein>
<dbReference type="GO" id="GO:0020037">
    <property type="term" value="F:heme binding"/>
    <property type="evidence" value="ECO:0007669"/>
    <property type="project" value="InterPro"/>
</dbReference>
<accession>A0AAW1UX66</accession>
<evidence type="ECO:0000256" key="5">
    <source>
        <dbReference type="ARBA" id="ARBA00022617"/>
    </source>
</evidence>
<evidence type="ECO:0000256" key="8">
    <source>
        <dbReference type="ARBA" id="ARBA00022848"/>
    </source>
</evidence>
<evidence type="ECO:0000256" key="6">
    <source>
        <dbReference type="ARBA" id="ARBA00022723"/>
    </source>
</evidence>
<keyword evidence="5" id="KW-0349">Heme</keyword>
<sequence>MFVFILIVICVMYFINRIIPPLYYWKKRGIFYVNPLIRLQQVFFNGKSFAQIIRQAYEEYPDKRYYGSYQFLKPSLFVRDLDLIKQLTVKDFDHFTDHVDIFRGDQDSILSKNLFTMKGKEWRELRTTLSPAFTSAKMKAMFVLISEAAKKFAEHFQDLNEEIVEVEMKEAYSKFTNDVIATCAFGISCDSLKDPSNEFFSMGKLVTATSPLRMLRALLFGFFPKLIHLLRIPAMPEEVTSFFKRIITDTISFREKEGTIRPDLIHLLMEARKGKLSHESQPSNTNDAGFATVAEIRDSKSKSTLEISDDLVTAQALIFFLAGFETSSSLLSFYPTS</sequence>
<dbReference type="SUPFAM" id="SSF48264">
    <property type="entry name" value="Cytochrome P450"/>
    <property type="match status" value="1"/>
</dbReference>
<evidence type="ECO:0000256" key="4">
    <source>
        <dbReference type="ARBA" id="ARBA00010617"/>
    </source>
</evidence>
<evidence type="ECO:0000256" key="12">
    <source>
        <dbReference type="ARBA" id="ARBA00023136"/>
    </source>
</evidence>
<dbReference type="AlphaFoldDB" id="A0AAW1UX66"/>
<comment type="caution">
    <text evidence="13">The sequence shown here is derived from an EMBL/GenBank/DDBJ whole genome shotgun (WGS) entry which is preliminary data.</text>
</comment>
<dbReference type="GO" id="GO:0005789">
    <property type="term" value="C:endoplasmic reticulum membrane"/>
    <property type="evidence" value="ECO:0007669"/>
    <property type="project" value="UniProtKB-SubCell"/>
</dbReference>
<dbReference type="PANTHER" id="PTHR24292:SF54">
    <property type="entry name" value="CYP9F3-RELATED"/>
    <property type="match status" value="1"/>
</dbReference>
<keyword evidence="6" id="KW-0479">Metal-binding</keyword>
<evidence type="ECO:0008006" key="15">
    <source>
        <dbReference type="Google" id="ProtNLM"/>
    </source>
</evidence>
<dbReference type="GO" id="GO:0016705">
    <property type="term" value="F:oxidoreductase activity, acting on paired donors, with incorporation or reduction of molecular oxygen"/>
    <property type="evidence" value="ECO:0007669"/>
    <property type="project" value="InterPro"/>
</dbReference>
<evidence type="ECO:0000256" key="11">
    <source>
        <dbReference type="ARBA" id="ARBA00023033"/>
    </source>
</evidence>
<keyword evidence="14" id="KW-1185">Reference proteome</keyword>
<evidence type="ECO:0000256" key="3">
    <source>
        <dbReference type="ARBA" id="ARBA00004406"/>
    </source>
</evidence>
<dbReference type="InterPro" id="IPR002402">
    <property type="entry name" value="Cyt_P450_E_grp-II"/>
</dbReference>
<evidence type="ECO:0000313" key="14">
    <source>
        <dbReference type="Proteomes" id="UP001431783"/>
    </source>
</evidence>
<evidence type="ECO:0000256" key="9">
    <source>
        <dbReference type="ARBA" id="ARBA00023002"/>
    </source>
</evidence>
<dbReference type="GO" id="GO:0004497">
    <property type="term" value="F:monooxygenase activity"/>
    <property type="evidence" value="ECO:0007669"/>
    <property type="project" value="UniProtKB-KW"/>
</dbReference>
<name>A0AAW1UX66_9CUCU</name>
<evidence type="ECO:0000256" key="10">
    <source>
        <dbReference type="ARBA" id="ARBA00023004"/>
    </source>
</evidence>
<keyword evidence="12" id="KW-0472">Membrane</keyword>
<dbReference type="InterPro" id="IPR036396">
    <property type="entry name" value="Cyt_P450_sf"/>
</dbReference>
<dbReference type="Pfam" id="PF00067">
    <property type="entry name" value="p450"/>
    <property type="match status" value="1"/>
</dbReference>
<keyword evidence="7" id="KW-0256">Endoplasmic reticulum</keyword>
<dbReference type="PANTHER" id="PTHR24292">
    <property type="entry name" value="CYTOCHROME P450"/>
    <property type="match status" value="1"/>
</dbReference>
<dbReference type="InterPro" id="IPR050476">
    <property type="entry name" value="Insect_CytP450_Detox"/>
</dbReference>
<dbReference type="Gene3D" id="1.10.630.10">
    <property type="entry name" value="Cytochrome P450"/>
    <property type="match status" value="1"/>
</dbReference>
<dbReference type="EMBL" id="JARQZJ010000121">
    <property type="protein sequence ID" value="KAK9887719.1"/>
    <property type="molecule type" value="Genomic_DNA"/>
</dbReference>
<evidence type="ECO:0000256" key="1">
    <source>
        <dbReference type="ARBA" id="ARBA00001971"/>
    </source>
</evidence>
<proteinExistence type="inferred from homology"/>
<comment type="similarity">
    <text evidence="4">Belongs to the cytochrome P450 family.</text>
</comment>